<dbReference type="Gene3D" id="2.60.40.650">
    <property type="match status" value="1"/>
</dbReference>
<dbReference type="OrthoDB" id="10051395at2759"/>
<keyword evidence="3" id="KW-0479">Metal-binding</keyword>
<feature type="domain" description="Oxidoreductase molybdopterin-binding" evidence="6">
    <location>
        <begin position="57"/>
        <end position="238"/>
    </location>
</feature>
<dbReference type="InterPro" id="IPR014756">
    <property type="entry name" value="Ig_E-set"/>
</dbReference>
<name>A0A4P9XVA5_9FUNG</name>
<evidence type="ECO:0000259" key="6">
    <source>
        <dbReference type="Pfam" id="PF00174"/>
    </source>
</evidence>
<evidence type="ECO:0000313" key="8">
    <source>
        <dbReference type="EMBL" id="RKP10205.1"/>
    </source>
</evidence>
<evidence type="ECO:0000259" key="7">
    <source>
        <dbReference type="Pfam" id="PF03404"/>
    </source>
</evidence>
<sequence length="386" mass="43458">MATTDEKRGPFDYSNDPVRPSPHLLVRKDEPFNAEPTLSALVRRYITPVPEFFKRNHGPIPDLDASKHTVSVEAPELPSITSRRFNMSELRQFPKREIIAAIQCAGNRRDGLNKLAKVKGVIWAAGTIGNATWAGATMRDVLLAAGVPEYDDPAVRGWHVSFEAIGECEEDRVYGSSIPLWMAMSPNRDVLLAYEMNGATLTRDHGYPIRVIVPGVIGARSVKWLDRITIQPAESNSFFQQRDYKILPPHVRENELAEWWPRLVALQELNVQSVICEPTEDQSVNGGPLTIRGYAISGAYWRMHVSVDGGRTWKMAELYNTSPSPERHWGWTLWALRVPKLSIDAELVCRAWDAAGNTQPELPVYNYRGVMNNAQHRIRVLPSSKV</sequence>
<dbReference type="GO" id="GO:0030151">
    <property type="term" value="F:molybdenum ion binding"/>
    <property type="evidence" value="ECO:0007669"/>
    <property type="project" value="InterPro"/>
</dbReference>
<organism evidence="8 9">
    <name type="scientific">Thamnocephalis sphaerospora</name>
    <dbReference type="NCBI Taxonomy" id="78915"/>
    <lineage>
        <taxon>Eukaryota</taxon>
        <taxon>Fungi</taxon>
        <taxon>Fungi incertae sedis</taxon>
        <taxon>Zoopagomycota</taxon>
        <taxon>Zoopagomycotina</taxon>
        <taxon>Zoopagomycetes</taxon>
        <taxon>Zoopagales</taxon>
        <taxon>Sigmoideomycetaceae</taxon>
        <taxon>Thamnocephalis</taxon>
    </lineage>
</organism>
<accession>A0A4P9XVA5</accession>
<dbReference type="Pfam" id="PF00174">
    <property type="entry name" value="Oxidored_molyb"/>
    <property type="match status" value="1"/>
</dbReference>
<dbReference type="InterPro" id="IPR036374">
    <property type="entry name" value="OxRdtase_Mopterin-bd_sf"/>
</dbReference>
<evidence type="ECO:0000256" key="3">
    <source>
        <dbReference type="ARBA" id="ARBA00022723"/>
    </source>
</evidence>
<evidence type="ECO:0000313" key="9">
    <source>
        <dbReference type="Proteomes" id="UP000271241"/>
    </source>
</evidence>
<dbReference type="InterPro" id="IPR008335">
    <property type="entry name" value="Mopterin_OxRdtase_euk"/>
</dbReference>
<dbReference type="InterPro" id="IPR000572">
    <property type="entry name" value="OxRdtase_Mopterin-bd_dom"/>
</dbReference>
<dbReference type="PRINTS" id="PR00407">
    <property type="entry name" value="EUMOPTERIN"/>
</dbReference>
<dbReference type="GO" id="GO:0005739">
    <property type="term" value="C:mitochondrion"/>
    <property type="evidence" value="ECO:0007669"/>
    <property type="project" value="TreeGrafter"/>
</dbReference>
<keyword evidence="2" id="KW-0500">Molybdenum</keyword>
<dbReference type="GO" id="GO:0043546">
    <property type="term" value="F:molybdopterin cofactor binding"/>
    <property type="evidence" value="ECO:0007669"/>
    <property type="project" value="TreeGrafter"/>
</dbReference>
<protein>
    <submittedName>
        <fullName evidence="8">Sulfite oxidase</fullName>
    </submittedName>
</protein>
<dbReference type="EMBL" id="KZ992464">
    <property type="protein sequence ID" value="RKP10205.1"/>
    <property type="molecule type" value="Genomic_DNA"/>
</dbReference>
<dbReference type="GO" id="GO:0008482">
    <property type="term" value="F:sulfite oxidase activity"/>
    <property type="evidence" value="ECO:0007669"/>
    <property type="project" value="TreeGrafter"/>
</dbReference>
<gene>
    <name evidence="8" type="ORF">THASP1DRAFT_13158</name>
</gene>
<dbReference type="SUPFAM" id="SSF56524">
    <property type="entry name" value="Oxidoreductase molybdopterin-binding domain"/>
    <property type="match status" value="1"/>
</dbReference>
<dbReference type="STRING" id="78915.A0A4P9XVA5"/>
<feature type="compositionally biased region" description="Basic and acidic residues" evidence="5">
    <location>
        <begin position="1"/>
        <end position="10"/>
    </location>
</feature>
<evidence type="ECO:0000256" key="5">
    <source>
        <dbReference type="SAM" id="MobiDB-lite"/>
    </source>
</evidence>
<feature type="domain" description="Moybdenum cofactor oxidoreductase dimerisation" evidence="7">
    <location>
        <begin position="265"/>
        <end position="380"/>
    </location>
</feature>
<dbReference type="Proteomes" id="UP000271241">
    <property type="component" value="Unassembled WGS sequence"/>
</dbReference>
<dbReference type="InterPro" id="IPR005066">
    <property type="entry name" value="MoCF_OxRdtse_dimer"/>
</dbReference>
<dbReference type="SUPFAM" id="SSF81296">
    <property type="entry name" value="E set domains"/>
    <property type="match status" value="1"/>
</dbReference>
<dbReference type="GO" id="GO:0020037">
    <property type="term" value="F:heme binding"/>
    <property type="evidence" value="ECO:0007669"/>
    <property type="project" value="TreeGrafter"/>
</dbReference>
<feature type="region of interest" description="Disordered" evidence="5">
    <location>
        <begin position="1"/>
        <end position="24"/>
    </location>
</feature>
<dbReference type="Pfam" id="PF03404">
    <property type="entry name" value="Mo-co_dimer"/>
    <property type="match status" value="1"/>
</dbReference>
<dbReference type="AlphaFoldDB" id="A0A4P9XVA5"/>
<dbReference type="PANTHER" id="PTHR19372:SF7">
    <property type="entry name" value="SULFITE OXIDASE, MITOCHONDRIAL"/>
    <property type="match status" value="1"/>
</dbReference>
<proteinExistence type="predicted"/>
<reference evidence="9" key="1">
    <citation type="journal article" date="2018" name="Nat. Microbiol.">
        <title>Leveraging single-cell genomics to expand the fungal tree of life.</title>
        <authorList>
            <person name="Ahrendt S.R."/>
            <person name="Quandt C.A."/>
            <person name="Ciobanu D."/>
            <person name="Clum A."/>
            <person name="Salamov A."/>
            <person name="Andreopoulos B."/>
            <person name="Cheng J.F."/>
            <person name="Woyke T."/>
            <person name="Pelin A."/>
            <person name="Henrissat B."/>
            <person name="Reynolds N.K."/>
            <person name="Benny G.L."/>
            <person name="Smith M.E."/>
            <person name="James T.Y."/>
            <person name="Grigoriev I.V."/>
        </authorList>
    </citation>
    <scope>NUCLEOTIDE SEQUENCE [LARGE SCALE GENOMIC DNA]</scope>
    <source>
        <strain evidence="9">RSA 1356</strain>
    </source>
</reference>
<evidence type="ECO:0000256" key="2">
    <source>
        <dbReference type="ARBA" id="ARBA00022505"/>
    </source>
</evidence>
<keyword evidence="9" id="KW-1185">Reference proteome</keyword>
<evidence type="ECO:0000256" key="1">
    <source>
        <dbReference type="ARBA" id="ARBA00001924"/>
    </source>
</evidence>
<dbReference type="FunFam" id="3.90.420.10:FF:000002">
    <property type="entry name" value="sulfite oxidase, mitochondrial"/>
    <property type="match status" value="1"/>
</dbReference>
<dbReference type="PANTHER" id="PTHR19372">
    <property type="entry name" value="SULFITE REDUCTASE"/>
    <property type="match status" value="1"/>
</dbReference>
<keyword evidence="4" id="KW-0560">Oxidoreductase</keyword>
<dbReference type="GO" id="GO:0006790">
    <property type="term" value="P:sulfur compound metabolic process"/>
    <property type="evidence" value="ECO:0007669"/>
    <property type="project" value="TreeGrafter"/>
</dbReference>
<comment type="cofactor">
    <cofactor evidence="1">
        <name>Mo-molybdopterin</name>
        <dbReference type="ChEBI" id="CHEBI:71302"/>
    </cofactor>
</comment>
<dbReference type="Gene3D" id="3.90.420.10">
    <property type="entry name" value="Oxidoreductase, molybdopterin-binding domain"/>
    <property type="match status" value="1"/>
</dbReference>
<evidence type="ECO:0000256" key="4">
    <source>
        <dbReference type="ARBA" id="ARBA00023002"/>
    </source>
</evidence>